<protein>
    <submittedName>
        <fullName evidence="1">Uncharacterized protein</fullName>
    </submittedName>
</protein>
<organism evidence="1">
    <name type="scientific">uncultured Caudovirales phage</name>
    <dbReference type="NCBI Taxonomy" id="2100421"/>
    <lineage>
        <taxon>Viruses</taxon>
        <taxon>Duplodnaviria</taxon>
        <taxon>Heunggongvirae</taxon>
        <taxon>Uroviricota</taxon>
        <taxon>Caudoviricetes</taxon>
        <taxon>Peduoviridae</taxon>
        <taxon>Maltschvirus</taxon>
        <taxon>Maltschvirus maltsch</taxon>
    </lineage>
</organism>
<accession>A0A6J5N3M5</accession>
<gene>
    <name evidence="1" type="ORF">UFOVP597_39</name>
</gene>
<name>A0A6J5N3M5_9CAUD</name>
<evidence type="ECO:0000313" key="1">
    <source>
        <dbReference type="EMBL" id="CAB4151886.1"/>
    </source>
</evidence>
<reference evidence="1" key="1">
    <citation type="submission" date="2020-04" db="EMBL/GenBank/DDBJ databases">
        <authorList>
            <person name="Chiriac C."/>
            <person name="Salcher M."/>
            <person name="Ghai R."/>
            <person name="Kavagutti S V."/>
        </authorList>
    </citation>
    <scope>NUCLEOTIDE SEQUENCE</scope>
</reference>
<proteinExistence type="predicted"/>
<dbReference type="EMBL" id="LR796564">
    <property type="protein sequence ID" value="CAB4151886.1"/>
    <property type="molecule type" value="Genomic_DNA"/>
</dbReference>
<sequence length="71" mass="8244">MVENIIYKGIDLECKFQIDPYLPAVLYGDNAHPEEGGDIYDLEIFIESTEISDLLSEDQIYEIKDLIYEQL</sequence>